<comment type="caution">
    <text evidence="5">The sequence shown here is derived from an EMBL/GenBank/DDBJ whole genome shotgun (WGS) entry which is preliminary data.</text>
</comment>
<dbReference type="Gene3D" id="4.10.240.10">
    <property type="entry name" value="Zn(2)-C6 fungal-type DNA-binding domain"/>
    <property type="match status" value="1"/>
</dbReference>
<dbReference type="AlphaFoldDB" id="A0AB34KPC2"/>
<dbReference type="GO" id="GO:0000976">
    <property type="term" value="F:transcription cis-regulatory region binding"/>
    <property type="evidence" value="ECO:0007669"/>
    <property type="project" value="TreeGrafter"/>
</dbReference>
<feature type="domain" description="Zn(2)-C6 fungal-type" evidence="4">
    <location>
        <begin position="26"/>
        <end position="54"/>
    </location>
</feature>
<protein>
    <recommendedName>
        <fullName evidence="4">Zn(2)-C6 fungal-type domain-containing protein</fullName>
    </recommendedName>
</protein>
<reference evidence="5 6" key="1">
    <citation type="journal article" date="2020" name="Microbiol. Resour. Announc.">
        <title>Draft Genome Sequence of a Cladosporium Species Isolated from the Mesophotic Ascidian Didemnum maculosum.</title>
        <authorList>
            <person name="Gioti A."/>
            <person name="Siaperas R."/>
            <person name="Nikolaivits E."/>
            <person name="Le Goff G."/>
            <person name="Ouazzani J."/>
            <person name="Kotoulas G."/>
            <person name="Topakas E."/>
        </authorList>
    </citation>
    <scope>NUCLEOTIDE SEQUENCE [LARGE SCALE GENOMIC DNA]</scope>
    <source>
        <strain evidence="5 6">TM138-S3</strain>
    </source>
</reference>
<gene>
    <name evidence="5" type="ORF">WHR41_04716</name>
</gene>
<organism evidence="5 6">
    <name type="scientific">Cladosporium halotolerans</name>
    <dbReference type="NCBI Taxonomy" id="1052096"/>
    <lineage>
        <taxon>Eukaryota</taxon>
        <taxon>Fungi</taxon>
        <taxon>Dikarya</taxon>
        <taxon>Ascomycota</taxon>
        <taxon>Pezizomycotina</taxon>
        <taxon>Dothideomycetes</taxon>
        <taxon>Dothideomycetidae</taxon>
        <taxon>Cladosporiales</taxon>
        <taxon>Cladosporiaceae</taxon>
        <taxon>Cladosporium</taxon>
    </lineage>
</organism>
<dbReference type="GO" id="GO:0000981">
    <property type="term" value="F:DNA-binding transcription factor activity, RNA polymerase II-specific"/>
    <property type="evidence" value="ECO:0007669"/>
    <property type="project" value="InterPro"/>
</dbReference>
<dbReference type="InterPro" id="IPR001138">
    <property type="entry name" value="Zn2Cys6_DnaBD"/>
</dbReference>
<proteinExistence type="predicted"/>
<evidence type="ECO:0000256" key="2">
    <source>
        <dbReference type="ARBA" id="ARBA00023242"/>
    </source>
</evidence>
<dbReference type="Pfam" id="PF11951">
    <property type="entry name" value="Fungal_trans_2"/>
    <property type="match status" value="1"/>
</dbReference>
<name>A0AB34KPC2_9PEZI</name>
<dbReference type="Proteomes" id="UP000803884">
    <property type="component" value="Unassembled WGS sequence"/>
</dbReference>
<dbReference type="PANTHER" id="PTHR37534">
    <property type="entry name" value="TRANSCRIPTIONAL ACTIVATOR PROTEIN UGA3"/>
    <property type="match status" value="1"/>
</dbReference>
<dbReference type="RefSeq" id="XP_069229067.1">
    <property type="nucleotide sequence ID" value="XM_069373322.1"/>
</dbReference>
<evidence type="ECO:0000313" key="6">
    <source>
        <dbReference type="Proteomes" id="UP000803884"/>
    </source>
</evidence>
<sequence>MDMSAAPTASRDKMENKAKKTKSRTGCKLCKTKRLKCDETKPACNQCVRRGRLCPGYRKEIKWSTISTLAGKTRPPADESSRLAKNQDVTFELPVAEPVPLQLQGNGFQFEQHDNRNSDQDYVFDTSTASYTDMNDLLDSVPPDTDVFAATSGLDQRQDGLELEDNASHIFGPEAEWPEWSMNADMFVPSIDDNLNRHGDISTDFEVVPTDMIGSPGRRSEEKALVPSRGAGTVSFPSPNPVDLSTTLVEYWFTHVCSMWCAFDSPQNWYRNLANDSWHHSEPVYYALQAMSASVLVDSLPHLKQSLPTLTAKAAQAIQRAVETDAVKEGPKSLPTDLLLAVMGMGTSMAWADPRQLGFWFLDKARGLINQYSDQGDLLLDESSKQTLDYFRQALVYWEMLANVVTKDYQNILRSRRAKFKKRIRRAMSIDETGQHTSNTPSIGPKRIPRSIGDSAPHPWTGISSDIQQTFGLVMGLCQNRCVARSSDSDLTADSLCDALCDIELARDLEKDLLGFDFSADQKPSFTTETGDPNAPLSHLVDTAEAYRLAALLNLYLAFSDLEVKLPRALASHDTPSDDETPTTSWTTAPTSTPRSQALVTLTLHLIAVLKRVPADSGTRCIQPILLISAAAGLRFDVPIPPQPPANQHLNPIHAHGTLINQAALPLFSSASFHPSASSSAGEIPQLTTLTLDVSAARRFIVTRLGALQQSLPPRPIGVALALVRAVWLNYDAADERLRARHWMDTMVGSGLRTLFG</sequence>
<dbReference type="GeneID" id="96006160"/>
<dbReference type="CDD" id="cd00067">
    <property type="entry name" value="GAL4"/>
    <property type="match status" value="1"/>
</dbReference>
<dbReference type="GO" id="GO:0008270">
    <property type="term" value="F:zinc ion binding"/>
    <property type="evidence" value="ECO:0007669"/>
    <property type="project" value="InterPro"/>
</dbReference>
<feature type="region of interest" description="Disordered" evidence="3">
    <location>
        <begin position="572"/>
        <end position="592"/>
    </location>
</feature>
<evidence type="ECO:0000256" key="1">
    <source>
        <dbReference type="ARBA" id="ARBA00004123"/>
    </source>
</evidence>
<feature type="compositionally biased region" description="Low complexity" evidence="3">
    <location>
        <begin position="582"/>
        <end position="592"/>
    </location>
</feature>
<dbReference type="PANTHER" id="PTHR37534:SF11">
    <property type="entry name" value="ZN(II)2CYS6 TRANSCRIPTION FACTOR (EUROFUNG)"/>
    <property type="match status" value="1"/>
</dbReference>
<dbReference type="Pfam" id="PF00172">
    <property type="entry name" value="Zn_clus"/>
    <property type="match status" value="1"/>
</dbReference>
<dbReference type="SMART" id="SM00066">
    <property type="entry name" value="GAL4"/>
    <property type="match status" value="1"/>
</dbReference>
<dbReference type="SUPFAM" id="SSF57701">
    <property type="entry name" value="Zn2/Cys6 DNA-binding domain"/>
    <property type="match status" value="1"/>
</dbReference>
<dbReference type="EMBL" id="JAAQHG020000016">
    <property type="protein sequence ID" value="KAL1585962.1"/>
    <property type="molecule type" value="Genomic_DNA"/>
</dbReference>
<dbReference type="GO" id="GO:0005634">
    <property type="term" value="C:nucleus"/>
    <property type="evidence" value="ECO:0007669"/>
    <property type="project" value="UniProtKB-SubCell"/>
</dbReference>
<dbReference type="PROSITE" id="PS50048">
    <property type="entry name" value="ZN2_CY6_FUNGAL_2"/>
    <property type="match status" value="1"/>
</dbReference>
<evidence type="ECO:0000256" key="3">
    <source>
        <dbReference type="SAM" id="MobiDB-lite"/>
    </source>
</evidence>
<dbReference type="PROSITE" id="PS00463">
    <property type="entry name" value="ZN2_CY6_FUNGAL_1"/>
    <property type="match status" value="1"/>
</dbReference>
<feature type="region of interest" description="Disordered" evidence="3">
    <location>
        <begin position="1"/>
        <end position="22"/>
    </location>
</feature>
<accession>A0AB34KPC2</accession>
<feature type="region of interest" description="Disordered" evidence="3">
    <location>
        <begin position="432"/>
        <end position="455"/>
    </location>
</feature>
<dbReference type="InterPro" id="IPR036864">
    <property type="entry name" value="Zn2-C6_fun-type_DNA-bd_sf"/>
</dbReference>
<dbReference type="GO" id="GO:0045944">
    <property type="term" value="P:positive regulation of transcription by RNA polymerase II"/>
    <property type="evidence" value="ECO:0007669"/>
    <property type="project" value="TreeGrafter"/>
</dbReference>
<dbReference type="InterPro" id="IPR021858">
    <property type="entry name" value="Fun_TF"/>
</dbReference>
<keyword evidence="2" id="KW-0539">Nucleus</keyword>
<comment type="subcellular location">
    <subcellularLocation>
        <location evidence="1">Nucleus</location>
    </subcellularLocation>
</comment>
<evidence type="ECO:0000259" key="4">
    <source>
        <dbReference type="PROSITE" id="PS50048"/>
    </source>
</evidence>
<keyword evidence="6" id="KW-1185">Reference proteome</keyword>
<evidence type="ECO:0000313" key="5">
    <source>
        <dbReference type="EMBL" id="KAL1585962.1"/>
    </source>
</evidence>